<protein>
    <recommendedName>
        <fullName evidence="2">Helitron helicase-like domain-containing protein</fullName>
    </recommendedName>
</protein>
<organism evidence="3 4">
    <name type="scientific">Pisum sativum</name>
    <name type="common">Garden pea</name>
    <name type="synonym">Lathyrus oleraceus</name>
    <dbReference type="NCBI Taxonomy" id="3888"/>
    <lineage>
        <taxon>Eukaryota</taxon>
        <taxon>Viridiplantae</taxon>
        <taxon>Streptophyta</taxon>
        <taxon>Embryophyta</taxon>
        <taxon>Tracheophyta</taxon>
        <taxon>Spermatophyta</taxon>
        <taxon>Magnoliopsida</taxon>
        <taxon>eudicotyledons</taxon>
        <taxon>Gunneridae</taxon>
        <taxon>Pentapetalae</taxon>
        <taxon>rosids</taxon>
        <taxon>fabids</taxon>
        <taxon>Fabales</taxon>
        <taxon>Fabaceae</taxon>
        <taxon>Papilionoideae</taxon>
        <taxon>50 kb inversion clade</taxon>
        <taxon>NPAAA clade</taxon>
        <taxon>Hologalegina</taxon>
        <taxon>IRL clade</taxon>
        <taxon>Fabeae</taxon>
        <taxon>Lathyrus</taxon>
    </lineage>
</organism>
<evidence type="ECO:0000259" key="2">
    <source>
        <dbReference type="Pfam" id="PF14214"/>
    </source>
</evidence>
<dbReference type="Pfam" id="PF14214">
    <property type="entry name" value="Helitron_like_N"/>
    <property type="match status" value="1"/>
</dbReference>
<dbReference type="Gramene" id="Psat05G0165900-T1">
    <property type="protein sequence ID" value="KAI5404584.1"/>
    <property type="gene ID" value="KIW84_051659"/>
</dbReference>
<dbReference type="PANTHER" id="PTHR45786">
    <property type="entry name" value="DNA BINDING PROTEIN-LIKE"/>
    <property type="match status" value="1"/>
</dbReference>
<evidence type="ECO:0000313" key="4">
    <source>
        <dbReference type="Proteomes" id="UP001058974"/>
    </source>
</evidence>
<dbReference type="PANTHER" id="PTHR45786:SF80">
    <property type="entry name" value="HELITRON HELICASE-LIKE DOMAIN-CONTAINING PROTEIN"/>
    <property type="match status" value="1"/>
</dbReference>
<keyword evidence="4" id="KW-1185">Reference proteome</keyword>
<gene>
    <name evidence="3" type="ORF">KIW84_051659</name>
</gene>
<feature type="domain" description="Helitron helicase-like" evidence="2">
    <location>
        <begin position="277"/>
        <end position="319"/>
    </location>
</feature>
<feature type="region of interest" description="Disordered" evidence="1">
    <location>
        <begin position="1"/>
        <end position="28"/>
    </location>
</feature>
<dbReference type="Proteomes" id="UP001058974">
    <property type="component" value="Chromosome 5"/>
</dbReference>
<dbReference type="InterPro" id="IPR025476">
    <property type="entry name" value="Helitron_helicase-like"/>
</dbReference>
<sequence length="343" mass="39752">MSVEQSQQELARRRSSYRQNKDKGKQVQTCDLSDMRTMIPFQDLTNVNLASRFYQRAYDSEVGPSTTYVSRVPSAELFHRESQDMCCKGGKVTISQVLAPDDILQLFLDNSTEDRHFRQYIRSYNHVMSFTPLGVHVDESLVATGRGIYTFRAQGVIYHKIGGFHPNQDSRSHYLQLYIYDNDHELQNRMRENPILNQVVILPSASQVAVIVISDGDEDTMERGRDINVINYDGKLTKFQETMGYYDPLQYPILLPFGTYGWDIETKTNVGKNVTCREYYSYVLRLKDDVTNKGVLGRVESYMYVAEFQKRGLPHVHMLRILDNDDKLWETEECDYVVKAEIP</sequence>
<evidence type="ECO:0000256" key="1">
    <source>
        <dbReference type="SAM" id="MobiDB-lite"/>
    </source>
</evidence>
<proteinExistence type="predicted"/>
<reference evidence="3 4" key="1">
    <citation type="journal article" date="2022" name="Nat. Genet.">
        <title>Improved pea reference genome and pan-genome highlight genomic features and evolutionary characteristics.</title>
        <authorList>
            <person name="Yang T."/>
            <person name="Liu R."/>
            <person name="Luo Y."/>
            <person name="Hu S."/>
            <person name="Wang D."/>
            <person name="Wang C."/>
            <person name="Pandey M.K."/>
            <person name="Ge S."/>
            <person name="Xu Q."/>
            <person name="Li N."/>
            <person name="Li G."/>
            <person name="Huang Y."/>
            <person name="Saxena R.K."/>
            <person name="Ji Y."/>
            <person name="Li M."/>
            <person name="Yan X."/>
            <person name="He Y."/>
            <person name="Liu Y."/>
            <person name="Wang X."/>
            <person name="Xiang C."/>
            <person name="Varshney R.K."/>
            <person name="Ding H."/>
            <person name="Gao S."/>
            <person name="Zong X."/>
        </authorList>
    </citation>
    <scope>NUCLEOTIDE SEQUENCE [LARGE SCALE GENOMIC DNA]</scope>
    <source>
        <strain evidence="3 4">cv. Zhongwan 6</strain>
    </source>
</reference>
<accession>A0A9D4WMZ2</accession>
<dbReference type="EMBL" id="JAMSHJ010000005">
    <property type="protein sequence ID" value="KAI5404584.1"/>
    <property type="molecule type" value="Genomic_DNA"/>
</dbReference>
<dbReference type="AlphaFoldDB" id="A0A9D4WMZ2"/>
<evidence type="ECO:0000313" key="3">
    <source>
        <dbReference type="EMBL" id="KAI5404584.1"/>
    </source>
</evidence>
<name>A0A9D4WMZ2_PEA</name>
<comment type="caution">
    <text evidence="3">The sequence shown here is derived from an EMBL/GenBank/DDBJ whole genome shotgun (WGS) entry which is preliminary data.</text>
</comment>